<evidence type="ECO:0000313" key="2">
    <source>
        <dbReference type="Proteomes" id="UP000294813"/>
    </source>
</evidence>
<keyword evidence="1" id="KW-0430">Lectin</keyword>
<proteinExistence type="predicted"/>
<organism evidence="1 2">
    <name type="scientific">Heliophilum fasciatum</name>
    <dbReference type="NCBI Taxonomy" id="35700"/>
    <lineage>
        <taxon>Bacteria</taxon>
        <taxon>Bacillati</taxon>
        <taxon>Bacillota</taxon>
        <taxon>Clostridia</taxon>
        <taxon>Eubacteriales</taxon>
        <taxon>Heliobacteriaceae</taxon>
        <taxon>Heliophilum</taxon>
    </lineage>
</organism>
<keyword evidence="2" id="KW-1185">Reference proteome</keyword>
<dbReference type="InterPro" id="IPR013320">
    <property type="entry name" value="ConA-like_dom_sf"/>
</dbReference>
<dbReference type="RefSeq" id="WP_264672917.1">
    <property type="nucleotide sequence ID" value="NZ_JAOQNU010000009.1"/>
</dbReference>
<accession>A0A4R2RZP2</accession>
<dbReference type="Pfam" id="PF13385">
    <property type="entry name" value="Laminin_G_3"/>
    <property type="match status" value="1"/>
</dbReference>
<dbReference type="Gene3D" id="2.60.120.200">
    <property type="match status" value="1"/>
</dbReference>
<protein>
    <submittedName>
        <fullName evidence="1">Concanavalin A-like lectin/glucanase superfamily protein</fullName>
    </submittedName>
</protein>
<name>A0A4R2RZP2_9FIRM</name>
<sequence>MVFPENQWVHLVTVFDGSNLCVYVNGEFVGTKHTGIQSFTTTEDLVLGAIKDTWVKPMKGKMDEVRIYRRALTIDEIRRLGMK</sequence>
<dbReference type="Proteomes" id="UP000294813">
    <property type="component" value="Unassembled WGS sequence"/>
</dbReference>
<dbReference type="SUPFAM" id="SSF49899">
    <property type="entry name" value="Concanavalin A-like lectins/glucanases"/>
    <property type="match status" value="1"/>
</dbReference>
<dbReference type="AlphaFoldDB" id="A0A4R2RZP2"/>
<evidence type="ECO:0000313" key="1">
    <source>
        <dbReference type="EMBL" id="TCP64565.1"/>
    </source>
</evidence>
<dbReference type="EMBL" id="SLXT01000009">
    <property type="protein sequence ID" value="TCP64565.1"/>
    <property type="molecule type" value="Genomic_DNA"/>
</dbReference>
<dbReference type="GO" id="GO:0030246">
    <property type="term" value="F:carbohydrate binding"/>
    <property type="evidence" value="ECO:0007669"/>
    <property type="project" value="UniProtKB-KW"/>
</dbReference>
<reference evidence="1 2" key="1">
    <citation type="submission" date="2019-03" db="EMBL/GenBank/DDBJ databases">
        <title>Genomic Encyclopedia of Type Strains, Phase IV (KMG-IV): sequencing the most valuable type-strain genomes for metagenomic binning, comparative biology and taxonomic classification.</title>
        <authorList>
            <person name="Goeker M."/>
        </authorList>
    </citation>
    <scope>NUCLEOTIDE SEQUENCE [LARGE SCALE GENOMIC DNA]</scope>
    <source>
        <strain evidence="1 2">DSM 11170</strain>
    </source>
</reference>
<gene>
    <name evidence="1" type="ORF">EDD73_109107</name>
</gene>
<comment type="caution">
    <text evidence="1">The sequence shown here is derived from an EMBL/GenBank/DDBJ whole genome shotgun (WGS) entry which is preliminary data.</text>
</comment>